<accession>A0ABY7MUT4</accession>
<evidence type="ECO:0008006" key="3">
    <source>
        <dbReference type="Google" id="ProtNLM"/>
    </source>
</evidence>
<dbReference type="RefSeq" id="WP_270168182.1">
    <property type="nucleotide sequence ID" value="NZ_CP089391.1"/>
</dbReference>
<evidence type="ECO:0000313" key="2">
    <source>
        <dbReference type="Proteomes" id="UP001179614"/>
    </source>
</evidence>
<reference evidence="1" key="1">
    <citation type="submission" date="2021-12" db="EMBL/GenBank/DDBJ databases">
        <title>Bradyrhizobium xenonodulans sp. nov.</title>
        <authorList>
            <person name="Claassens R."/>
            <person name="Venter S.N."/>
            <person name="Beukes C.W."/>
            <person name="Stepkowski T."/>
            <person name="Steenkamp E.T."/>
        </authorList>
    </citation>
    <scope>NUCLEOTIDE SEQUENCE</scope>
    <source>
        <strain evidence="1">14AB</strain>
    </source>
</reference>
<name>A0ABY7MUT4_9BRAD</name>
<gene>
    <name evidence="1" type="ORF">I3J27_09905</name>
</gene>
<evidence type="ECO:0000313" key="1">
    <source>
        <dbReference type="EMBL" id="WBL80710.1"/>
    </source>
</evidence>
<keyword evidence="2" id="KW-1185">Reference proteome</keyword>
<dbReference type="EMBL" id="CP089391">
    <property type="protein sequence ID" value="WBL80710.1"/>
    <property type="molecule type" value="Genomic_DNA"/>
</dbReference>
<dbReference type="Proteomes" id="UP001179614">
    <property type="component" value="Chromosome"/>
</dbReference>
<organism evidence="1 2">
    <name type="scientific">Bradyrhizobium xenonodulans</name>
    <dbReference type="NCBI Taxonomy" id="2736875"/>
    <lineage>
        <taxon>Bacteria</taxon>
        <taxon>Pseudomonadati</taxon>
        <taxon>Pseudomonadota</taxon>
        <taxon>Alphaproteobacteria</taxon>
        <taxon>Hyphomicrobiales</taxon>
        <taxon>Nitrobacteraceae</taxon>
        <taxon>Bradyrhizobium</taxon>
    </lineage>
</organism>
<proteinExistence type="predicted"/>
<sequence length="149" mass="16055">MSASLQLTPAQRDDLRTVAAMIVPASDAYKVPGADDPAIQADMLATLGRDTKLVAAALDHLARLAGQPLAELDAARRNAVAQEFRKHGGATAATLVRVVLQCYYRDDRVLRSLGLELRAPFPKGYVLPDGDWSLLDPVKARAGKLRRAP</sequence>
<protein>
    <recommendedName>
        <fullName evidence="3">Gluconate 2-dehydrogenase subunit 3 family protein</fullName>
    </recommendedName>
</protein>